<organism evidence="1 2">
    <name type="scientific">Candidatus Komeilibacteria bacterium CG_4_9_14_0_8_um_filter_36_9</name>
    <dbReference type="NCBI Taxonomy" id="1974473"/>
    <lineage>
        <taxon>Bacteria</taxon>
        <taxon>Candidatus Komeiliibacteriota</taxon>
    </lineage>
</organism>
<protein>
    <submittedName>
        <fullName evidence="1">Uncharacterized protein</fullName>
    </submittedName>
</protein>
<gene>
    <name evidence="1" type="ORF">CO073_00230</name>
</gene>
<name>A0A2M8DSF4_9BACT</name>
<feature type="non-terminal residue" evidence="1">
    <location>
        <position position="1"/>
    </location>
</feature>
<evidence type="ECO:0000313" key="2">
    <source>
        <dbReference type="Proteomes" id="UP000230136"/>
    </source>
</evidence>
<accession>A0A2M8DSF4</accession>
<sequence>FVIEKEDGTFHIFKEIQDLLENFPNKKIILTGANDEQSKKFGLDKMPWEVFTLKHNPEKNKS</sequence>
<dbReference type="Proteomes" id="UP000230136">
    <property type="component" value="Unassembled WGS sequence"/>
</dbReference>
<reference evidence="2" key="1">
    <citation type="submission" date="2017-09" db="EMBL/GenBank/DDBJ databases">
        <title>Depth-based differentiation of microbial function through sediment-hosted aquifers and enrichment of novel symbionts in the deep terrestrial subsurface.</title>
        <authorList>
            <person name="Probst A.J."/>
            <person name="Ladd B."/>
            <person name="Jarett J.K."/>
            <person name="Geller-Mcgrath D.E."/>
            <person name="Sieber C.M.K."/>
            <person name="Emerson J.B."/>
            <person name="Anantharaman K."/>
            <person name="Thomas B.C."/>
            <person name="Malmstrom R."/>
            <person name="Stieglmeier M."/>
            <person name="Klingl A."/>
            <person name="Woyke T."/>
            <person name="Ryan C.M."/>
            <person name="Banfield J.F."/>
        </authorList>
    </citation>
    <scope>NUCLEOTIDE SEQUENCE [LARGE SCALE GENOMIC DNA]</scope>
</reference>
<evidence type="ECO:0000313" key="1">
    <source>
        <dbReference type="EMBL" id="PJC02289.1"/>
    </source>
</evidence>
<comment type="caution">
    <text evidence="1">The sequence shown here is derived from an EMBL/GenBank/DDBJ whole genome shotgun (WGS) entry which is preliminary data.</text>
</comment>
<dbReference type="EMBL" id="PFSY01000013">
    <property type="protein sequence ID" value="PJC02289.1"/>
    <property type="molecule type" value="Genomic_DNA"/>
</dbReference>
<dbReference type="AlphaFoldDB" id="A0A2M8DSF4"/>
<proteinExistence type="predicted"/>